<dbReference type="AlphaFoldDB" id="A0A0H5BIP4"/>
<protein>
    <submittedName>
        <fullName evidence="2">Uncharacterized protein</fullName>
    </submittedName>
</protein>
<dbReference type="EMBL" id="AB996603">
    <property type="protein sequence ID" value="BAS01923.1"/>
    <property type="molecule type" value="Genomic_DNA"/>
</dbReference>
<proteinExistence type="predicted"/>
<keyword evidence="1" id="KW-0812">Transmembrane</keyword>
<keyword evidence="1" id="KW-1133">Transmembrane helix</keyword>
<evidence type="ECO:0000256" key="1">
    <source>
        <dbReference type="SAM" id="Phobius"/>
    </source>
</evidence>
<name>A0A0H5BIP4_9EUKA</name>
<organism evidence="2">
    <name type="scientific">Amorphochlora amoebiformis</name>
    <dbReference type="NCBI Taxonomy" id="1561963"/>
    <lineage>
        <taxon>Eukaryota</taxon>
        <taxon>Sar</taxon>
        <taxon>Rhizaria</taxon>
        <taxon>Cercozoa</taxon>
        <taxon>Chlorarachniophyceae</taxon>
        <taxon>Amorphochlora</taxon>
    </lineage>
</organism>
<reference evidence="2" key="1">
    <citation type="journal article" date="2015" name="Genome Biol. Evol.">
        <title>Nucleomorph Genome Sequences of Two Chlorarachniophytes, Amorphochlora amoebiformis and Lotharella vacuolata.</title>
        <authorList>
            <person name="Suzuki S."/>
            <person name="Shirato S."/>
            <person name="Hirakawa Y."/>
            <person name="Ishida K."/>
        </authorList>
    </citation>
    <scope>NUCLEOTIDE SEQUENCE</scope>
    <source>
        <strain evidence="2">CCMP2058</strain>
    </source>
</reference>
<accession>A0A0H5BIP4</accession>
<sequence>MVAYATNRIRTYASFYSADSLLVIQFFCMQINSILQSILMKIQFNKFTKLNTNLHSTNLISCTRFSNQNYSKTYFNKPIIRRLIKQNNQSNYKQFSKTDPLVKDFLPTMHVLIYNYFYNQILFSPIIYYFTISYIIFRDNQLNFEEFNQKIAKSFINSNLLNEASYQVYSTKNIDNLNIHYQGILRSNYIYYTHYNNDNKLKENLKNNTISRIFSLYRNNYQFNKLPNKKKRYHENIVKIVEYYYYNIIKYYPYSELNQWNDYYIELIDFGYDSIKKNLFDFINRLGYANPFTYAYISFYSTLTKNENEKTDYYIYKIINNLQNKLKFDLSNSLEGIDLLMDVYLKCKYFDHSFIKHPIISKSYKENLFTFSFLRKSNDDHYIYPVIVEKFTTFKYSKKFTSDYVCFLTLNMYLNQTYHSYMSSQWYLIKDLNMIMLLNNYKPADLQIPALIDYLKSHHLNYYHANPDISNVHHIQIFKKLDYLNAQIGFLRRLKSIFTYKKRRYYKRIILKSYRLSKKKKIYAKIKHKPLNYNIKIPDESIILKKFIKPGLQIDKLDILFKFPTTYMEFNKKYNILTASIYFHQNSSTNKNLIPRYHRTSKNVNNVCSAVEKITEEGRSIFKETGDKKFIKKMLKETSLHLKMNRKSMNIHSNDFKYLNSNSVYDYKRKLKWSLFFLTIFNLTEKAYYISYNISTLEFFICINLAVFASFKQEKYNEQFDNYAAIAMLLYISYNNIRILEIKDLYEFYLSLEGDEKLNSFSIKSKNHQSISNRLEKLKETKINSCYKNKIFKENVKTYLRLGTAISRCTNNKVRAKYLLNSFFEFSINFKLRNFKHQFHRIIVLKTLKKYIKNTNYSKRTLVKEMTKTFDLELAELKKILYKSK</sequence>
<feature type="transmembrane region" description="Helical" evidence="1">
    <location>
        <begin position="116"/>
        <end position="137"/>
    </location>
</feature>
<reference evidence="3" key="2">
    <citation type="submission" date="2021-01" db="EMBL/GenBank/DDBJ databases">
        <authorList>
            <person name="Corre E."/>
            <person name="Pelletier E."/>
            <person name="Niang G."/>
            <person name="Scheremetjew M."/>
            <person name="Finn R."/>
            <person name="Kale V."/>
            <person name="Holt S."/>
            <person name="Cochrane G."/>
            <person name="Meng A."/>
            <person name="Brown T."/>
            <person name="Cohen L."/>
        </authorList>
    </citation>
    <scope>NUCLEOTIDE SEQUENCE</scope>
    <source>
        <strain evidence="3">CCMP2058</strain>
    </source>
</reference>
<evidence type="ECO:0000313" key="2">
    <source>
        <dbReference type="EMBL" id="BAS01923.1"/>
    </source>
</evidence>
<dbReference type="EMBL" id="HBEM01027870">
    <property type="protein sequence ID" value="CAD8460047.1"/>
    <property type="molecule type" value="Transcribed_RNA"/>
</dbReference>
<evidence type="ECO:0000313" key="3">
    <source>
        <dbReference type="EMBL" id="CAD8460047.1"/>
    </source>
</evidence>
<keyword evidence="2" id="KW-0542">Nucleomorph</keyword>
<keyword evidence="1" id="KW-0472">Membrane</keyword>
<gene>
    <name evidence="3" type="ORF">LAMO00422_LOCUS19005</name>
</gene>
<geneLocation type="nucleomorph" evidence="2"/>